<dbReference type="EMBL" id="BAABKC010000112">
    <property type="protein sequence ID" value="GAA5074673.1"/>
    <property type="molecule type" value="Genomic_DNA"/>
</dbReference>
<sequence>MTSSWSRTSRRDRERESRRGGRAARAAGCSLVVALLALTACGHSDGDRDGRPLPGAARGESGGEFERAAVAHGSRLVITTEGGVRVVGTDDDSVTVEDGTFAHWDGDGDAGTHTLDLPCDQGDDRTRDNCGGMPLVHVPAGVTLTVRARNAGIDVSDVRGELSLSTVNGDVTVQDSGAKEARQHLVTRNGSVRATGLAGRGVGAETVNGDVDLLCTTSPDTLDGVSRNGSVRVTLPADAPPYATDTRTVNGRSTVDVPAAGATDHRYRLTLRTVNGDTEAHRG</sequence>
<organism evidence="3 4">
    <name type="scientific">Streptomyces similanensis</name>
    <dbReference type="NCBI Taxonomy" id="1274988"/>
    <lineage>
        <taxon>Bacteria</taxon>
        <taxon>Bacillati</taxon>
        <taxon>Actinomycetota</taxon>
        <taxon>Actinomycetes</taxon>
        <taxon>Kitasatosporales</taxon>
        <taxon>Streptomycetaceae</taxon>
        <taxon>Streptomyces</taxon>
    </lineage>
</organism>
<feature type="compositionally biased region" description="Basic and acidic residues" evidence="1">
    <location>
        <begin position="9"/>
        <end position="19"/>
    </location>
</feature>
<feature type="region of interest" description="Disordered" evidence="1">
    <location>
        <begin position="43"/>
        <end position="62"/>
    </location>
</feature>
<dbReference type="Proteomes" id="UP001500124">
    <property type="component" value="Unassembled WGS sequence"/>
</dbReference>
<accession>A0ABP9LAR3</accession>
<protein>
    <recommendedName>
        <fullName evidence="2">DUF4097 domain-containing protein</fullName>
    </recommendedName>
</protein>
<feature type="region of interest" description="Disordered" evidence="1">
    <location>
        <begin position="1"/>
        <end position="23"/>
    </location>
</feature>
<comment type="caution">
    <text evidence="3">The sequence shown here is derived from an EMBL/GenBank/DDBJ whole genome shotgun (WGS) entry which is preliminary data.</text>
</comment>
<evidence type="ECO:0000313" key="3">
    <source>
        <dbReference type="EMBL" id="GAA5074673.1"/>
    </source>
</evidence>
<gene>
    <name evidence="3" type="ORF">GCM10023336_62960</name>
</gene>
<reference evidence="4" key="1">
    <citation type="journal article" date="2019" name="Int. J. Syst. Evol. Microbiol.">
        <title>The Global Catalogue of Microorganisms (GCM) 10K type strain sequencing project: providing services to taxonomists for standard genome sequencing and annotation.</title>
        <authorList>
            <consortium name="The Broad Institute Genomics Platform"/>
            <consortium name="The Broad Institute Genome Sequencing Center for Infectious Disease"/>
            <person name="Wu L."/>
            <person name="Ma J."/>
        </authorList>
    </citation>
    <scope>NUCLEOTIDE SEQUENCE [LARGE SCALE GENOMIC DNA]</scope>
    <source>
        <strain evidence="4">JCM 18410</strain>
    </source>
</reference>
<feature type="domain" description="DUF4097" evidence="2">
    <location>
        <begin position="148"/>
        <end position="262"/>
    </location>
</feature>
<evidence type="ECO:0000313" key="4">
    <source>
        <dbReference type="Proteomes" id="UP001500124"/>
    </source>
</evidence>
<proteinExistence type="predicted"/>
<dbReference type="InterPro" id="IPR025164">
    <property type="entry name" value="Toastrack_DUF4097"/>
</dbReference>
<dbReference type="RefSeq" id="WP_345671427.1">
    <property type="nucleotide sequence ID" value="NZ_BAABKC010000112.1"/>
</dbReference>
<evidence type="ECO:0000256" key="1">
    <source>
        <dbReference type="SAM" id="MobiDB-lite"/>
    </source>
</evidence>
<dbReference type="Pfam" id="PF13349">
    <property type="entry name" value="DUF4097"/>
    <property type="match status" value="1"/>
</dbReference>
<evidence type="ECO:0000259" key="2">
    <source>
        <dbReference type="Pfam" id="PF13349"/>
    </source>
</evidence>
<name>A0ABP9LAR3_9ACTN</name>
<keyword evidence="4" id="KW-1185">Reference proteome</keyword>